<dbReference type="RefSeq" id="WP_013007493.1">
    <property type="nucleotide sequence ID" value="NC_013939.1"/>
</dbReference>
<dbReference type="Proteomes" id="UP000001520">
    <property type="component" value="Chromosome"/>
</dbReference>
<keyword evidence="2" id="KW-1185">Reference proteome</keyword>
<evidence type="ECO:0000313" key="1">
    <source>
        <dbReference type="EMBL" id="BAI80245.1"/>
    </source>
</evidence>
<protein>
    <submittedName>
        <fullName evidence="1">Uncharacterized protein</fullName>
    </submittedName>
</protein>
<gene>
    <name evidence="1" type="ordered locus">DEFDS_0767</name>
</gene>
<dbReference type="STRING" id="639282.DEFDS_0767"/>
<dbReference type="OrthoDB" id="9804020at2"/>
<dbReference type="AlphaFoldDB" id="D3PCC2"/>
<dbReference type="EMBL" id="AP011529">
    <property type="protein sequence ID" value="BAI80245.1"/>
    <property type="molecule type" value="Genomic_DNA"/>
</dbReference>
<proteinExistence type="predicted"/>
<organism evidence="1 2">
    <name type="scientific">Deferribacter desulfuricans (strain DSM 14783 / JCM 11476 / NBRC 101012 / SSM1)</name>
    <dbReference type="NCBI Taxonomy" id="639282"/>
    <lineage>
        <taxon>Bacteria</taxon>
        <taxon>Pseudomonadati</taxon>
        <taxon>Deferribacterota</taxon>
        <taxon>Deferribacteres</taxon>
        <taxon>Deferribacterales</taxon>
        <taxon>Deferribacteraceae</taxon>
        <taxon>Deferribacter</taxon>
    </lineage>
</organism>
<evidence type="ECO:0000313" key="2">
    <source>
        <dbReference type="Proteomes" id="UP000001520"/>
    </source>
</evidence>
<dbReference type="KEGG" id="ddf:DEFDS_0767"/>
<reference evidence="1 2" key="1">
    <citation type="journal article" date="2010" name="DNA Res.">
        <title>Bacterial lifestyle in a deep-sea hydrothermal vent chimney revealed by the genome sequence of the thermophilic bacterium Deferribacter desulfuricans SSM1.</title>
        <authorList>
            <person name="Takaki Y."/>
            <person name="Shimamura S."/>
            <person name="Nakagawa S."/>
            <person name="Fukuhara Y."/>
            <person name="Horikawa H."/>
            <person name="Ankai A."/>
            <person name="Harada T."/>
            <person name="Hosoyama A."/>
            <person name="Oguchi A."/>
            <person name="Fukui S."/>
            <person name="Fujita N."/>
            <person name="Takami H."/>
            <person name="Takai K."/>
        </authorList>
    </citation>
    <scope>NUCLEOTIDE SEQUENCE [LARGE SCALE GENOMIC DNA]</scope>
    <source>
        <strain evidence="2">DSM 14783 / JCM 11476 / NBRC 101012 / SSM1</strain>
    </source>
</reference>
<dbReference type="eggNOG" id="COG1725">
    <property type="taxonomic scope" value="Bacteria"/>
</dbReference>
<accession>D3PCC2</accession>
<name>D3PCC2_DEFDS</name>
<sequence>MLENYTKSAIVKLKLLEIFFFGVENQFYQLQWIANELDVNINTVKSVFSELKSKGYFVAVKGKGFCINKEFLYKRKNLLLYQGELSKVINKIINSGLNSDEVFFCFNHALLEQDSGDIYYVDEEYYNLFVGRRELEEQLQREVIPLLLPDAVNRLKECSFDNCIIITTYYCLKRLEEVNNCNAKIFPLKITPPIDTLINFDKVSTSDIILVITINDEMKRRFERSYSSLMRKFNALIFVSIEEKTKIQNLIKDAKYVLTLKQIYDTNKNLFNKVKNLVVYSRFHDEEGIKMLKDVIESRRF</sequence>
<dbReference type="HOGENOM" id="CLU_911381_0_0_0"/>